<evidence type="ECO:0000256" key="8">
    <source>
        <dbReference type="ARBA" id="ARBA00022989"/>
    </source>
</evidence>
<feature type="transmembrane region" description="Helical" evidence="14">
    <location>
        <begin position="116"/>
        <end position="136"/>
    </location>
</feature>
<dbReference type="PANTHER" id="PTHR11035:SF3">
    <property type="entry name" value="VERY-LONG-CHAIN (3R)-3-HYDROXYACYL-COA DEHYDRATASE"/>
    <property type="match status" value="1"/>
</dbReference>
<sequence>MPNKTRAGSSRTKKQSGVKDVIDAYLFLYNAASFVAWGCVFYLALISLLNSEGDFTVVHNDVREVLAYVQTGAILEVIHVVLGLVKTPLTTTVIQVTSRLYLVWGILAPFPEVRGHWALTTMTIAWSVTEIIRYLYYGLNIAKKQPAWLLWCRYTFFFVLYPLGAGSEAILEFLHDVYSYDISEKEILE</sequence>
<evidence type="ECO:0000256" key="4">
    <source>
        <dbReference type="ARBA" id="ARBA00013122"/>
    </source>
</evidence>
<evidence type="ECO:0000256" key="11">
    <source>
        <dbReference type="ARBA" id="ARBA00023160"/>
    </source>
</evidence>
<dbReference type="Proteomes" id="UP000789739">
    <property type="component" value="Unassembled WGS sequence"/>
</dbReference>
<comment type="caution">
    <text evidence="14">Lacks conserved residue(s) required for the propagation of feature annotation.</text>
</comment>
<comment type="caution">
    <text evidence="15">The sequence shown here is derived from an EMBL/GenBank/DDBJ whole genome shotgun (WGS) entry which is preliminary data.</text>
</comment>
<keyword evidence="11 14" id="KW-0275">Fatty acid biosynthesis</keyword>
<evidence type="ECO:0000256" key="2">
    <source>
        <dbReference type="ARBA" id="ARBA00005194"/>
    </source>
</evidence>
<keyword evidence="12 14" id="KW-0456">Lyase</keyword>
<protein>
    <recommendedName>
        <fullName evidence="4 14">Very-long-chain (3R)-3-hydroxyacyl-CoA dehydratase</fullName>
        <ecNumber evidence="4 14">4.2.1.134</ecNumber>
    </recommendedName>
</protein>
<dbReference type="EC" id="4.2.1.134" evidence="4 14"/>
<proteinExistence type="inferred from homology"/>
<name>A0A9N8YWI9_9GLOM</name>
<comment type="pathway">
    <text evidence="2 14">Lipid metabolism; fatty acid biosynthesis.</text>
</comment>
<dbReference type="Pfam" id="PF04387">
    <property type="entry name" value="PTPLA"/>
    <property type="match status" value="1"/>
</dbReference>
<comment type="catalytic activity">
    <reaction evidence="13 14">
        <text>a very-long-chain (3R)-3-hydroxyacyl-CoA = a very-long-chain (2E)-enoyl-CoA + H2O</text>
        <dbReference type="Rhea" id="RHEA:45812"/>
        <dbReference type="ChEBI" id="CHEBI:15377"/>
        <dbReference type="ChEBI" id="CHEBI:83728"/>
        <dbReference type="ChEBI" id="CHEBI:85440"/>
        <dbReference type="EC" id="4.2.1.134"/>
    </reaction>
</comment>
<dbReference type="GO" id="GO:0030497">
    <property type="term" value="P:fatty acid elongation"/>
    <property type="evidence" value="ECO:0007669"/>
    <property type="project" value="TreeGrafter"/>
</dbReference>
<accession>A0A9N8YWI9</accession>
<comment type="similarity">
    <text evidence="3 14">Belongs to the very long-chain fatty acids dehydratase HACD family.</text>
</comment>
<dbReference type="GO" id="GO:0102158">
    <property type="term" value="F:very-long-chain (3R)-3-hydroxyacyl-CoA dehydratase activity"/>
    <property type="evidence" value="ECO:0007669"/>
    <property type="project" value="UniProtKB-EC"/>
</dbReference>
<dbReference type="OrthoDB" id="46988at2759"/>
<evidence type="ECO:0000313" key="15">
    <source>
        <dbReference type="EMBL" id="CAG8454214.1"/>
    </source>
</evidence>
<keyword evidence="14" id="KW-0256">Endoplasmic reticulum</keyword>
<evidence type="ECO:0000256" key="1">
    <source>
        <dbReference type="ARBA" id="ARBA00004141"/>
    </source>
</evidence>
<keyword evidence="6 14" id="KW-0812">Transmembrane</keyword>
<keyword evidence="9 14" id="KW-0443">Lipid metabolism</keyword>
<evidence type="ECO:0000256" key="13">
    <source>
        <dbReference type="ARBA" id="ARBA00036671"/>
    </source>
</evidence>
<evidence type="ECO:0000256" key="14">
    <source>
        <dbReference type="RuleBase" id="RU363109"/>
    </source>
</evidence>
<dbReference type="GO" id="GO:0005789">
    <property type="term" value="C:endoplasmic reticulum membrane"/>
    <property type="evidence" value="ECO:0007669"/>
    <property type="project" value="UniProtKB-SubCell"/>
</dbReference>
<dbReference type="AlphaFoldDB" id="A0A9N8YWI9"/>
<dbReference type="GO" id="GO:0030148">
    <property type="term" value="P:sphingolipid biosynthetic process"/>
    <property type="evidence" value="ECO:0007669"/>
    <property type="project" value="TreeGrafter"/>
</dbReference>
<gene>
    <name evidence="15" type="ORF">PBRASI_LOCUS214</name>
</gene>
<evidence type="ECO:0000256" key="9">
    <source>
        <dbReference type="ARBA" id="ARBA00023098"/>
    </source>
</evidence>
<evidence type="ECO:0000256" key="6">
    <source>
        <dbReference type="ARBA" id="ARBA00022692"/>
    </source>
</evidence>
<evidence type="ECO:0000313" key="16">
    <source>
        <dbReference type="Proteomes" id="UP000789739"/>
    </source>
</evidence>
<dbReference type="PANTHER" id="PTHR11035">
    <property type="entry name" value="VERY-LONG-CHAIN (3R)-3-HYDROXYACYL-COA DEHYDRATASE"/>
    <property type="match status" value="1"/>
</dbReference>
<dbReference type="EMBL" id="CAJVPI010000009">
    <property type="protein sequence ID" value="CAG8454214.1"/>
    <property type="molecule type" value="Genomic_DNA"/>
</dbReference>
<evidence type="ECO:0000256" key="10">
    <source>
        <dbReference type="ARBA" id="ARBA00023136"/>
    </source>
</evidence>
<keyword evidence="7 14" id="KW-0276">Fatty acid metabolism</keyword>
<feature type="transmembrane region" description="Helical" evidence="14">
    <location>
        <begin position="148"/>
        <end position="165"/>
    </location>
</feature>
<reference evidence="15" key="1">
    <citation type="submission" date="2021-06" db="EMBL/GenBank/DDBJ databases">
        <authorList>
            <person name="Kallberg Y."/>
            <person name="Tangrot J."/>
            <person name="Rosling A."/>
        </authorList>
    </citation>
    <scope>NUCLEOTIDE SEQUENCE</scope>
    <source>
        <strain evidence="15">BR232B</strain>
    </source>
</reference>
<organism evidence="15 16">
    <name type="scientific">Paraglomus brasilianum</name>
    <dbReference type="NCBI Taxonomy" id="144538"/>
    <lineage>
        <taxon>Eukaryota</taxon>
        <taxon>Fungi</taxon>
        <taxon>Fungi incertae sedis</taxon>
        <taxon>Mucoromycota</taxon>
        <taxon>Glomeromycotina</taxon>
        <taxon>Glomeromycetes</taxon>
        <taxon>Paraglomerales</taxon>
        <taxon>Paraglomeraceae</taxon>
        <taxon>Paraglomus</taxon>
    </lineage>
</organism>
<keyword evidence="10 14" id="KW-0472">Membrane</keyword>
<comment type="subcellular location">
    <subcellularLocation>
        <location evidence="14">Endoplasmic reticulum membrane</location>
        <topology evidence="14">Multi-pass membrane protein</topology>
    </subcellularLocation>
    <subcellularLocation>
        <location evidence="1">Membrane</location>
        <topology evidence="1">Multi-pass membrane protein</topology>
    </subcellularLocation>
</comment>
<keyword evidence="8 14" id="KW-1133">Transmembrane helix</keyword>
<evidence type="ECO:0000256" key="12">
    <source>
        <dbReference type="ARBA" id="ARBA00023239"/>
    </source>
</evidence>
<feature type="transmembrane region" description="Helical" evidence="14">
    <location>
        <begin position="21"/>
        <end position="45"/>
    </location>
</feature>
<evidence type="ECO:0000256" key="3">
    <source>
        <dbReference type="ARBA" id="ARBA00007811"/>
    </source>
</evidence>
<evidence type="ECO:0000256" key="5">
    <source>
        <dbReference type="ARBA" id="ARBA00022516"/>
    </source>
</evidence>
<keyword evidence="16" id="KW-1185">Reference proteome</keyword>
<dbReference type="InterPro" id="IPR007482">
    <property type="entry name" value="Tyr_Pase-like_PTPLA"/>
</dbReference>
<evidence type="ECO:0000256" key="7">
    <source>
        <dbReference type="ARBA" id="ARBA00022832"/>
    </source>
</evidence>
<comment type="function">
    <text evidence="14">Catalyzes the third of the four reactions of the long-chain fatty acids elongation cycle. This endoplasmic reticulum-bound enzymatic process, allows the addition of two carbons to the chain of long- and very long-chain fatty acids/VLCFAs per cycle. This enzyme catalyzes the dehydration of the 3-hydroxyacyl-CoA intermediate into trans-2,3-enoyl-CoA, within each cycle of fatty acid elongation. Thereby, it participates to the production of VLCFAs of different chain lengths that are involved in multiple biological processes as precursors of membrane lipids and lipid mediators.</text>
</comment>
<dbReference type="GO" id="GO:0042761">
    <property type="term" value="P:very long-chain fatty acid biosynthetic process"/>
    <property type="evidence" value="ECO:0007669"/>
    <property type="project" value="TreeGrafter"/>
</dbReference>
<keyword evidence="5 14" id="KW-0444">Lipid biosynthesis</keyword>